<evidence type="ECO:0000256" key="1">
    <source>
        <dbReference type="SAM" id="MobiDB-lite"/>
    </source>
</evidence>
<dbReference type="Pfam" id="PF03478">
    <property type="entry name" value="Beta-prop_KIB1-4"/>
    <property type="match status" value="1"/>
</dbReference>
<dbReference type="Proteomes" id="UP000583929">
    <property type="component" value="Unassembled WGS sequence"/>
</dbReference>
<reference evidence="5 6" key="1">
    <citation type="journal article" date="2020" name="bioRxiv">
        <title>Sequence and annotation of 42 cannabis genomes reveals extensive copy number variation in cannabinoid synthesis and pathogen resistance genes.</title>
        <authorList>
            <person name="Mckernan K.J."/>
            <person name="Helbert Y."/>
            <person name="Kane L.T."/>
            <person name="Ebling H."/>
            <person name="Zhang L."/>
            <person name="Liu B."/>
            <person name="Eaton Z."/>
            <person name="Mclaughlin S."/>
            <person name="Kingan S."/>
            <person name="Baybayan P."/>
            <person name="Concepcion G."/>
            <person name="Jordan M."/>
            <person name="Riva A."/>
            <person name="Barbazuk W."/>
            <person name="Harkins T."/>
        </authorList>
    </citation>
    <scope>NUCLEOTIDE SEQUENCE [LARGE SCALE GENOMIC DNA]</scope>
    <source>
        <strain evidence="5 6">cv. Jamaican Lion 4</strain>
        <strain evidence="4">Father</strain>
        <strain evidence="3">Mother</strain>
        <tissue evidence="4">Leaf</tissue>
    </source>
</reference>
<evidence type="ECO:0000313" key="4">
    <source>
        <dbReference type="EMBL" id="KAF4381460.1"/>
    </source>
</evidence>
<dbReference type="EMBL" id="JAATIP010000063">
    <property type="protein sequence ID" value="KAF4381063.1"/>
    <property type="molecule type" value="Genomic_DNA"/>
</dbReference>
<protein>
    <recommendedName>
        <fullName evidence="2">KIB1-4 beta-propeller domain-containing protein</fullName>
    </recommendedName>
</protein>
<gene>
    <name evidence="3" type="ORF">F8388_011985</name>
    <name evidence="4" type="ORF">G4B88_029815</name>
</gene>
<sequence>MKTKKKGLSPNKNDPNNQNYSKYSWPNLPQRLIKHLQKHSSMMPTINFNCVIKSWRSHSNKRHCSINPYDWLIESNQDYNFSDENTQNHVNSGYCRMSFPRDPFYWVRWRQAPKQYPWQHFLGCCHGHLVVRRVVGLTSELNIFNPVDTYNIYSQGWTLPSLEDDIPVKCVAISSPPSEYDLNRSCMVMVVTAISSPAFIILTGEAGNRWIKQDCTIVDPHDETFRDKQCYRREKYMRFTNVIGVNGKFFALSSQGTLAVIERVDEHGFFTNNEQYRFEITCFGKTRAIPSIICKGFRECLIEYEGDILLVFLVFGKEDRVVDDVEVYKLCLDDLSWIKMKSLDEKTLFVGSDCCILVSAEKVGCKGNCVYFTQQKVGGVVEVWFEYDMHVGQISSRWTHTIPSSNTKYMEWDEPIAEEDDLDLIRNREIIGSNLLFSIVCFLINDDSFIFSGHVTPSSALNGRGRESWNPYVVPPRVVGGSLSNLMSTP</sequence>
<feature type="compositionally biased region" description="Polar residues" evidence="1">
    <location>
        <begin position="10"/>
        <end position="23"/>
    </location>
</feature>
<organism evidence="4 6">
    <name type="scientific">Cannabis sativa</name>
    <name type="common">Hemp</name>
    <name type="synonym">Marijuana</name>
    <dbReference type="NCBI Taxonomy" id="3483"/>
    <lineage>
        <taxon>Eukaryota</taxon>
        <taxon>Viridiplantae</taxon>
        <taxon>Streptophyta</taxon>
        <taxon>Embryophyta</taxon>
        <taxon>Tracheophyta</taxon>
        <taxon>Spermatophyta</taxon>
        <taxon>Magnoliopsida</taxon>
        <taxon>eudicotyledons</taxon>
        <taxon>Gunneridae</taxon>
        <taxon>Pentapetalae</taxon>
        <taxon>rosids</taxon>
        <taxon>fabids</taxon>
        <taxon>Rosales</taxon>
        <taxon>Cannabaceae</taxon>
        <taxon>Cannabis</taxon>
    </lineage>
</organism>
<evidence type="ECO:0000313" key="5">
    <source>
        <dbReference type="Proteomes" id="UP000525078"/>
    </source>
</evidence>
<accession>A0A7J6GGM7</accession>
<dbReference type="Proteomes" id="UP000525078">
    <property type="component" value="Unassembled WGS sequence"/>
</dbReference>
<feature type="domain" description="KIB1-4 beta-propeller" evidence="2">
    <location>
        <begin position="113"/>
        <end position="374"/>
    </location>
</feature>
<feature type="region of interest" description="Disordered" evidence="1">
    <location>
        <begin position="1"/>
        <end position="23"/>
    </location>
</feature>
<dbReference type="EMBL" id="JAATIQ010000109">
    <property type="protein sequence ID" value="KAF4381460.1"/>
    <property type="molecule type" value="Genomic_DNA"/>
</dbReference>
<dbReference type="AlphaFoldDB" id="A0A7J6GGM7"/>
<dbReference type="PANTHER" id="PTHR33127:SF69">
    <property type="entry name" value="OS09G0340800 PROTEIN"/>
    <property type="match status" value="1"/>
</dbReference>
<dbReference type="InterPro" id="IPR005174">
    <property type="entry name" value="KIB1-4_b-propeller"/>
</dbReference>
<evidence type="ECO:0000259" key="2">
    <source>
        <dbReference type="Pfam" id="PF03478"/>
    </source>
</evidence>
<dbReference type="PANTHER" id="PTHR33127">
    <property type="entry name" value="TRANSMEMBRANE PROTEIN"/>
    <property type="match status" value="1"/>
</dbReference>
<comment type="caution">
    <text evidence="4">The sequence shown here is derived from an EMBL/GenBank/DDBJ whole genome shotgun (WGS) entry which is preliminary data.</text>
</comment>
<name>A0A7J6GGM7_CANSA</name>
<proteinExistence type="predicted"/>
<evidence type="ECO:0000313" key="6">
    <source>
        <dbReference type="Proteomes" id="UP000583929"/>
    </source>
</evidence>
<evidence type="ECO:0000313" key="3">
    <source>
        <dbReference type="EMBL" id="KAF4381063.1"/>
    </source>
</evidence>
<keyword evidence="6" id="KW-1185">Reference proteome</keyword>